<reference evidence="2" key="2">
    <citation type="journal article" date="2009" name="Fungal Genet. Biol.">
        <title>The 2008 update of the Aspergillus nidulans genome annotation: a community effort.</title>
        <authorList>
            <person name="Wortman J.R."/>
            <person name="Gilsenan J.M."/>
            <person name="Joardar V."/>
            <person name="Deegan J."/>
            <person name="Clutterbuck J."/>
            <person name="Andersen M.R."/>
            <person name="Archer D."/>
            <person name="Bencina M."/>
            <person name="Braus G."/>
            <person name="Coutinho P."/>
            <person name="von Dohren H."/>
            <person name="Doonan J."/>
            <person name="Driessen A.J."/>
            <person name="Durek P."/>
            <person name="Espeso E."/>
            <person name="Fekete E."/>
            <person name="Flipphi M."/>
            <person name="Estrada C.G."/>
            <person name="Geysens S."/>
            <person name="Goldman G."/>
            <person name="de Groot P.W."/>
            <person name="Hansen K."/>
            <person name="Harris S.D."/>
            <person name="Heinekamp T."/>
            <person name="Helmstaedt K."/>
            <person name="Henrissat B."/>
            <person name="Hofmann G."/>
            <person name="Homan T."/>
            <person name="Horio T."/>
            <person name="Horiuchi H."/>
            <person name="James S."/>
            <person name="Jones M."/>
            <person name="Karaffa L."/>
            <person name="Karanyi Z."/>
            <person name="Kato M."/>
            <person name="Keller N."/>
            <person name="Kelly D.E."/>
            <person name="Kiel J.A."/>
            <person name="Kim J.M."/>
            <person name="van der Klei I.J."/>
            <person name="Klis F.M."/>
            <person name="Kovalchuk A."/>
            <person name="Krasevec N."/>
            <person name="Kubicek C.P."/>
            <person name="Liu B."/>
            <person name="Maccabe A."/>
            <person name="Meyer V."/>
            <person name="Mirabito P."/>
            <person name="Miskei M."/>
            <person name="Mos M."/>
            <person name="Mullins J."/>
            <person name="Nelson D.R."/>
            <person name="Nielsen J."/>
            <person name="Oakley B.R."/>
            <person name="Osmani S.A."/>
            <person name="Pakula T."/>
            <person name="Paszewski A."/>
            <person name="Paulsen I."/>
            <person name="Pilsyk S."/>
            <person name="Pocsi I."/>
            <person name="Punt P.J."/>
            <person name="Ram A.F."/>
            <person name="Ren Q."/>
            <person name="Robellet X."/>
            <person name="Robson G."/>
            <person name="Seiboth B."/>
            <person name="van Solingen P."/>
            <person name="Specht T."/>
            <person name="Sun J."/>
            <person name="Taheri-Talesh N."/>
            <person name="Takeshita N."/>
            <person name="Ussery D."/>
            <person name="vanKuyk P.A."/>
            <person name="Visser H."/>
            <person name="van de Vondervoort P.J."/>
            <person name="de Vries R.P."/>
            <person name="Walton J."/>
            <person name="Xiang X."/>
            <person name="Xiong Y."/>
            <person name="Zeng A.P."/>
            <person name="Brandt B.W."/>
            <person name="Cornell M.J."/>
            <person name="van den Hondel C.A."/>
            <person name="Visser J."/>
            <person name="Oliver S.G."/>
            <person name="Turner G."/>
        </authorList>
    </citation>
    <scope>GENOME REANNOTATION</scope>
    <source>
        <strain evidence="2">FGSC A4 / ATCC 38163 / CBS 112.46 / NRRL 194 / M139</strain>
    </source>
</reference>
<accession>C8V522</accession>
<dbReference type="Proteomes" id="UP000000560">
    <property type="component" value="Chromosome II"/>
</dbReference>
<name>C8V522_EMENI</name>
<dbReference type="HOGENOM" id="CLU_2671040_0_0_1"/>
<gene>
    <name evidence="1" type="ORF">ANIA_11426</name>
</gene>
<dbReference type="EMBL" id="BN001302">
    <property type="protein sequence ID" value="CBF74679.1"/>
    <property type="molecule type" value="Genomic_DNA"/>
</dbReference>
<dbReference type="RefSeq" id="XP_050467359.1">
    <property type="nucleotide sequence ID" value="XM_050611323.1"/>
</dbReference>
<dbReference type="AlphaFoldDB" id="C8V522"/>
<organism evidence="1 2">
    <name type="scientific">Emericella nidulans (strain FGSC A4 / ATCC 38163 / CBS 112.46 / NRRL 194 / M139)</name>
    <name type="common">Aspergillus nidulans</name>
    <dbReference type="NCBI Taxonomy" id="227321"/>
    <lineage>
        <taxon>Eukaryota</taxon>
        <taxon>Fungi</taxon>
        <taxon>Dikarya</taxon>
        <taxon>Ascomycota</taxon>
        <taxon>Pezizomycotina</taxon>
        <taxon>Eurotiomycetes</taxon>
        <taxon>Eurotiomycetidae</taxon>
        <taxon>Eurotiales</taxon>
        <taxon>Aspergillaceae</taxon>
        <taxon>Aspergillus</taxon>
        <taxon>Aspergillus subgen. Nidulantes</taxon>
    </lineage>
</organism>
<protein>
    <submittedName>
        <fullName evidence="1">Uncharacterized protein</fullName>
    </submittedName>
</protein>
<proteinExistence type="predicted"/>
<dbReference type="GeneID" id="74897013"/>
<evidence type="ECO:0000313" key="1">
    <source>
        <dbReference type="EMBL" id="CBF74679.1"/>
    </source>
</evidence>
<reference evidence="2" key="1">
    <citation type="journal article" date="2005" name="Nature">
        <title>Sequencing of Aspergillus nidulans and comparative analysis with A. fumigatus and A. oryzae.</title>
        <authorList>
            <person name="Galagan J.E."/>
            <person name="Calvo S.E."/>
            <person name="Cuomo C."/>
            <person name="Ma L.J."/>
            <person name="Wortman J.R."/>
            <person name="Batzoglou S."/>
            <person name="Lee S.I."/>
            <person name="Basturkmen M."/>
            <person name="Spevak C.C."/>
            <person name="Clutterbuck J."/>
            <person name="Kapitonov V."/>
            <person name="Jurka J."/>
            <person name="Scazzocchio C."/>
            <person name="Farman M."/>
            <person name="Butler J."/>
            <person name="Purcell S."/>
            <person name="Harris S."/>
            <person name="Braus G.H."/>
            <person name="Draht O."/>
            <person name="Busch S."/>
            <person name="D'Enfert C."/>
            <person name="Bouchier C."/>
            <person name="Goldman G.H."/>
            <person name="Bell-Pedersen D."/>
            <person name="Griffiths-Jones S."/>
            <person name="Doonan J.H."/>
            <person name="Yu J."/>
            <person name="Vienken K."/>
            <person name="Pain A."/>
            <person name="Freitag M."/>
            <person name="Selker E.U."/>
            <person name="Archer D.B."/>
            <person name="Penalva M.A."/>
            <person name="Oakley B.R."/>
            <person name="Momany M."/>
            <person name="Tanaka T."/>
            <person name="Kumagai T."/>
            <person name="Asai K."/>
            <person name="Machida M."/>
            <person name="Nierman W.C."/>
            <person name="Denning D.W."/>
            <person name="Caddick M."/>
            <person name="Hynes M."/>
            <person name="Paoletti M."/>
            <person name="Fischer R."/>
            <person name="Miller B."/>
            <person name="Dyer P."/>
            <person name="Sachs M.S."/>
            <person name="Osmani S.A."/>
            <person name="Birren B.W."/>
        </authorList>
    </citation>
    <scope>NUCLEOTIDE SEQUENCE [LARGE SCALE GENOMIC DNA]</scope>
    <source>
        <strain evidence="2">FGSC A4 / ATCC 38163 / CBS 112.46 / NRRL 194 / M139</strain>
    </source>
</reference>
<keyword evidence="2" id="KW-1185">Reference proteome</keyword>
<dbReference type="InParanoid" id="C8V522"/>
<evidence type="ECO:0000313" key="2">
    <source>
        <dbReference type="Proteomes" id="UP000000560"/>
    </source>
</evidence>
<sequence length="75" mass="8682">MTSEMWPLSSQEPIPHTWAAVCCINTPFGITDQEGNVDICIDVSECLFKMFFISRFYALDLGKYWQRRRCNTGLV</sequence>
<dbReference type="KEGG" id="ani:ANIA_11426"/>